<dbReference type="RefSeq" id="WP_347438941.1">
    <property type="nucleotide sequence ID" value="NZ_CP089291.1"/>
</dbReference>
<dbReference type="Proteomes" id="UP000830167">
    <property type="component" value="Chromosome"/>
</dbReference>
<feature type="transmembrane region" description="Helical" evidence="1">
    <location>
        <begin position="38"/>
        <end position="59"/>
    </location>
</feature>
<sequence length="73" mass="8660">MPRFKNHPKIASTLFLLLSVIGIWAMGDFFNNMFSPLTWLYSIVFIVVVLLLSVIMRWAEKDIQEERERMRLS</sequence>
<name>A0ABY4CPL7_9BACL</name>
<evidence type="ECO:0000256" key="1">
    <source>
        <dbReference type="SAM" id="Phobius"/>
    </source>
</evidence>
<keyword evidence="1" id="KW-1133">Transmembrane helix</keyword>
<dbReference type="EMBL" id="CP089291">
    <property type="protein sequence ID" value="UOF92259.1"/>
    <property type="molecule type" value="Genomic_DNA"/>
</dbReference>
<reference evidence="2" key="1">
    <citation type="submission" date="2021-12" db="EMBL/GenBank/DDBJ databases">
        <title>Alicyclobacillaceae gen. nov., sp. nov., isolated from chalcocite enrichment system.</title>
        <authorList>
            <person name="Jiang Z."/>
        </authorList>
    </citation>
    <scope>NUCLEOTIDE SEQUENCE</scope>
    <source>
        <strain evidence="2">MYW30-H2</strain>
    </source>
</reference>
<protein>
    <submittedName>
        <fullName evidence="2">Uncharacterized protein</fullName>
    </submittedName>
</protein>
<organism evidence="2 3">
    <name type="scientific">Fodinisporobacter ferrooxydans</name>
    <dbReference type="NCBI Taxonomy" id="2901836"/>
    <lineage>
        <taxon>Bacteria</taxon>
        <taxon>Bacillati</taxon>
        <taxon>Bacillota</taxon>
        <taxon>Bacilli</taxon>
        <taxon>Bacillales</taxon>
        <taxon>Alicyclobacillaceae</taxon>
        <taxon>Fodinisporobacter</taxon>
    </lineage>
</organism>
<gene>
    <name evidence="2" type="ORF">LSG31_08885</name>
</gene>
<keyword evidence="1" id="KW-0812">Transmembrane</keyword>
<proteinExistence type="predicted"/>
<keyword evidence="1" id="KW-0472">Membrane</keyword>
<keyword evidence="3" id="KW-1185">Reference proteome</keyword>
<evidence type="ECO:0000313" key="3">
    <source>
        <dbReference type="Proteomes" id="UP000830167"/>
    </source>
</evidence>
<evidence type="ECO:0000313" key="2">
    <source>
        <dbReference type="EMBL" id="UOF92259.1"/>
    </source>
</evidence>
<accession>A0ABY4CPL7</accession>